<evidence type="ECO:0000256" key="1">
    <source>
        <dbReference type="SAM" id="MobiDB-lite"/>
    </source>
</evidence>
<sequence>MEKNEGCSSPLQTNRKTQEQSLQRPAACFYIQFPGNDFYHAIYVHDRTIRELRDQISRKARVQARCIFNRRGAGSNMLAGDGFVRQIPNRQVMAAEFLNPLNVDRETDVLLTIKDDFAC</sequence>
<accession>A0ABR4FJE6</accession>
<feature type="region of interest" description="Disordered" evidence="1">
    <location>
        <begin position="1"/>
        <end position="21"/>
    </location>
</feature>
<comment type="caution">
    <text evidence="2">The sequence shown here is derived from an EMBL/GenBank/DDBJ whole genome shotgun (WGS) entry which is preliminary data.</text>
</comment>
<protein>
    <submittedName>
        <fullName evidence="2">Uncharacterized protein</fullName>
    </submittedName>
</protein>
<name>A0ABR4FJE6_9EURO</name>
<gene>
    <name evidence="2" type="ORF">BJX66DRAFT_318655</name>
</gene>
<keyword evidence="3" id="KW-1185">Reference proteome</keyword>
<organism evidence="2 3">
    <name type="scientific">Aspergillus keveii</name>
    <dbReference type="NCBI Taxonomy" id="714993"/>
    <lineage>
        <taxon>Eukaryota</taxon>
        <taxon>Fungi</taxon>
        <taxon>Dikarya</taxon>
        <taxon>Ascomycota</taxon>
        <taxon>Pezizomycotina</taxon>
        <taxon>Eurotiomycetes</taxon>
        <taxon>Eurotiomycetidae</taxon>
        <taxon>Eurotiales</taxon>
        <taxon>Aspergillaceae</taxon>
        <taxon>Aspergillus</taxon>
        <taxon>Aspergillus subgen. Nidulantes</taxon>
    </lineage>
</organism>
<dbReference type="EMBL" id="JBFTWV010000243">
    <property type="protein sequence ID" value="KAL2783362.1"/>
    <property type="molecule type" value="Genomic_DNA"/>
</dbReference>
<evidence type="ECO:0000313" key="3">
    <source>
        <dbReference type="Proteomes" id="UP001610563"/>
    </source>
</evidence>
<evidence type="ECO:0000313" key="2">
    <source>
        <dbReference type="EMBL" id="KAL2783362.1"/>
    </source>
</evidence>
<dbReference type="Proteomes" id="UP001610563">
    <property type="component" value="Unassembled WGS sequence"/>
</dbReference>
<proteinExistence type="predicted"/>
<reference evidence="2 3" key="1">
    <citation type="submission" date="2024-07" db="EMBL/GenBank/DDBJ databases">
        <title>Section-level genome sequencing and comparative genomics of Aspergillus sections Usti and Cavernicolus.</title>
        <authorList>
            <consortium name="Lawrence Berkeley National Laboratory"/>
            <person name="Nybo J.L."/>
            <person name="Vesth T.C."/>
            <person name="Theobald S."/>
            <person name="Frisvad J.C."/>
            <person name="Larsen T.O."/>
            <person name="Kjaerboelling I."/>
            <person name="Rothschild-Mancinelli K."/>
            <person name="Lyhne E.K."/>
            <person name="Kogle M.E."/>
            <person name="Barry K."/>
            <person name="Clum A."/>
            <person name="Na H."/>
            <person name="Ledsgaard L."/>
            <person name="Lin J."/>
            <person name="Lipzen A."/>
            <person name="Kuo A."/>
            <person name="Riley R."/>
            <person name="Mondo S."/>
            <person name="Labutti K."/>
            <person name="Haridas S."/>
            <person name="Pangalinan J."/>
            <person name="Salamov A.A."/>
            <person name="Simmons B.A."/>
            <person name="Magnuson J.K."/>
            <person name="Chen J."/>
            <person name="Drula E."/>
            <person name="Henrissat B."/>
            <person name="Wiebenga A."/>
            <person name="Lubbers R.J."/>
            <person name="Gomes A.C."/>
            <person name="Makela M.R."/>
            <person name="Stajich J."/>
            <person name="Grigoriev I.V."/>
            <person name="Mortensen U.H."/>
            <person name="De Vries R.P."/>
            <person name="Baker S.E."/>
            <person name="Andersen M.R."/>
        </authorList>
    </citation>
    <scope>NUCLEOTIDE SEQUENCE [LARGE SCALE GENOMIC DNA]</scope>
    <source>
        <strain evidence="2 3">CBS 209.92</strain>
    </source>
</reference>